<dbReference type="SUPFAM" id="SSF51905">
    <property type="entry name" value="FAD/NAD(P)-binding domain"/>
    <property type="match status" value="1"/>
</dbReference>
<evidence type="ECO:0000259" key="3">
    <source>
        <dbReference type="Pfam" id="PF17806"/>
    </source>
</evidence>
<dbReference type="GO" id="GO:0016491">
    <property type="term" value="F:oxidoreductase activity"/>
    <property type="evidence" value="ECO:0007669"/>
    <property type="project" value="UniProtKB-KW"/>
</dbReference>
<accession>A0A6J6Z8W2</accession>
<dbReference type="CDD" id="cd19946">
    <property type="entry name" value="GlpA-like_Fer2_BFD-like"/>
    <property type="match status" value="1"/>
</dbReference>
<name>A0A6J6Z8W2_9ZZZZ</name>
<dbReference type="Pfam" id="PF17806">
    <property type="entry name" value="SO_alpha_A3"/>
    <property type="match status" value="1"/>
</dbReference>
<proteinExistence type="predicted"/>
<dbReference type="InterPro" id="IPR036188">
    <property type="entry name" value="FAD/NAD-bd_sf"/>
</dbReference>
<dbReference type="InterPro" id="IPR017224">
    <property type="entry name" value="Opine_Oxase_asu/HCN_bsu"/>
</dbReference>
<keyword evidence="1" id="KW-0560">Oxidoreductase</keyword>
<dbReference type="InterPro" id="IPR051691">
    <property type="entry name" value="Metab_Enz_Cyan_OpOx_G3PDH"/>
</dbReference>
<dbReference type="Gene3D" id="3.50.50.60">
    <property type="entry name" value="FAD/NAD(P)-binding domain"/>
    <property type="match status" value="2"/>
</dbReference>
<protein>
    <submittedName>
        <fullName evidence="4">Unannotated protein</fullName>
    </submittedName>
</protein>
<dbReference type="InterPro" id="IPR041117">
    <property type="entry name" value="SoxA_A3"/>
</dbReference>
<dbReference type="EMBL" id="CAFABG010000001">
    <property type="protein sequence ID" value="CAB4818132.1"/>
    <property type="molecule type" value="Genomic_DNA"/>
</dbReference>
<dbReference type="AlphaFoldDB" id="A0A6J6Z8W2"/>
<dbReference type="PANTHER" id="PTHR42949:SF3">
    <property type="entry name" value="ANAEROBIC GLYCEROL-3-PHOSPHATE DEHYDROGENASE SUBUNIT B"/>
    <property type="match status" value="1"/>
</dbReference>
<reference evidence="4" key="1">
    <citation type="submission" date="2020-05" db="EMBL/GenBank/DDBJ databases">
        <authorList>
            <person name="Chiriac C."/>
            <person name="Salcher M."/>
            <person name="Ghai R."/>
            <person name="Kavagutti S V."/>
        </authorList>
    </citation>
    <scope>NUCLEOTIDE SEQUENCE</scope>
</reference>
<gene>
    <name evidence="4" type="ORF">UFOPK3181_00030</name>
</gene>
<dbReference type="InterPro" id="IPR023753">
    <property type="entry name" value="FAD/NAD-binding_dom"/>
</dbReference>
<feature type="domain" description="FAD/NAD(P)-binding" evidence="2">
    <location>
        <begin position="17"/>
        <end position="326"/>
    </location>
</feature>
<evidence type="ECO:0000313" key="4">
    <source>
        <dbReference type="EMBL" id="CAB4818132.1"/>
    </source>
</evidence>
<dbReference type="Pfam" id="PF07992">
    <property type="entry name" value="Pyr_redox_2"/>
    <property type="match status" value="1"/>
</dbReference>
<dbReference type="PIRSF" id="PIRSF037495">
    <property type="entry name" value="Opine_OX_OoxA/HcnB"/>
    <property type="match status" value="1"/>
</dbReference>
<evidence type="ECO:0000256" key="1">
    <source>
        <dbReference type="ARBA" id="ARBA00023002"/>
    </source>
</evidence>
<organism evidence="4">
    <name type="scientific">freshwater metagenome</name>
    <dbReference type="NCBI Taxonomy" id="449393"/>
    <lineage>
        <taxon>unclassified sequences</taxon>
        <taxon>metagenomes</taxon>
        <taxon>ecological metagenomes</taxon>
    </lineage>
</organism>
<feature type="domain" description="SoxA A3" evidence="3">
    <location>
        <begin position="417"/>
        <end position="476"/>
    </location>
</feature>
<dbReference type="PANTHER" id="PTHR42949">
    <property type="entry name" value="ANAEROBIC GLYCEROL-3-PHOSPHATE DEHYDROGENASE SUBUNIT B"/>
    <property type="match status" value="1"/>
</dbReference>
<dbReference type="Gene3D" id="1.10.10.1100">
    <property type="entry name" value="BFD-like [2Fe-2S]-binding domain"/>
    <property type="match status" value="1"/>
</dbReference>
<dbReference type="PRINTS" id="PR00368">
    <property type="entry name" value="FADPNR"/>
</dbReference>
<sequence>MIPEVCSINNKAEFVFDFAVIGGGPAGMAAAVRASENGVGVVLIDERDSLGGQIFKQLGPGFKVTNPNELQVPPHIGQALISKSEQSKITFFLKTTVLSIEDNDLMVASDSDHVSRITFRKLLIATGAYDRPVAFPGWTLPGVITAGSAQTLVKTQRVLPGSKIIFAGSGPVALAFPAQLAKLGANIVSVLEAGPAPTPINVVKLLSASVGNWDLIVDAMKYRSMLVRKRIPVRYRSIIVEAHGTSRVEAVTIAKVDRNWRIKQGTQQRIEVDTLCLGYGFLPSSELLRLVGCEFEYEESKGGQVIKSDQWGHTTVPNVYAVGDGSGVEGSYIAISRGNLVGISVSKELNHIGIDQANIQAKKFHSETRRRRAFQRALRSMFDVKVGIFELADDQTIICRCEIVRKREIDLVINSTSDLSVVKAITRAGMGSCQGRNCQRQISAMVALRHGIDIAKVPQGTPRFPVKPVALGSIADKSVTDQKYFFDAK</sequence>
<dbReference type="InterPro" id="IPR041854">
    <property type="entry name" value="BFD-like_2Fe2S-bd_dom_sf"/>
</dbReference>
<dbReference type="PRINTS" id="PR00411">
    <property type="entry name" value="PNDRDTASEI"/>
</dbReference>
<evidence type="ECO:0000259" key="2">
    <source>
        <dbReference type="Pfam" id="PF07992"/>
    </source>
</evidence>